<dbReference type="PROSITE" id="PS50867">
    <property type="entry name" value="PRE_SET"/>
    <property type="match status" value="1"/>
</dbReference>
<dbReference type="GO" id="GO:0002039">
    <property type="term" value="F:p53 binding"/>
    <property type="evidence" value="ECO:0007669"/>
    <property type="project" value="InterPro"/>
</dbReference>
<dbReference type="Pfam" id="PF21533">
    <property type="entry name" value="EHMT1-2_CRR"/>
    <property type="match status" value="1"/>
</dbReference>
<proteinExistence type="predicted"/>
<feature type="compositionally biased region" description="Basic and acidic residues" evidence="15">
    <location>
        <begin position="49"/>
        <end position="85"/>
    </location>
</feature>
<evidence type="ECO:0000256" key="6">
    <source>
        <dbReference type="ARBA" id="ARBA00022525"/>
    </source>
</evidence>
<dbReference type="InterPro" id="IPR001214">
    <property type="entry name" value="SET_dom"/>
</dbReference>
<gene>
    <name evidence="18" type="ORF">JTE90_001738</name>
</gene>
<dbReference type="InterPro" id="IPR043550">
    <property type="entry name" value="EHMT1/EHMT2"/>
</dbReference>
<reference evidence="18 19" key="1">
    <citation type="journal article" date="2022" name="Nat. Ecol. Evol.">
        <title>A masculinizing supergene underlies an exaggerated male reproductive morph in a spider.</title>
        <authorList>
            <person name="Hendrickx F."/>
            <person name="De Corte Z."/>
            <person name="Sonet G."/>
            <person name="Van Belleghem S.M."/>
            <person name="Kostlbacher S."/>
            <person name="Vangestel C."/>
        </authorList>
    </citation>
    <scope>NUCLEOTIDE SEQUENCE [LARGE SCALE GENOMIC DNA]</scope>
    <source>
        <strain evidence="18">W744_W776</strain>
    </source>
</reference>
<evidence type="ECO:0000256" key="2">
    <source>
        <dbReference type="ARBA" id="ARBA00004286"/>
    </source>
</evidence>
<dbReference type="GO" id="GO:0006887">
    <property type="term" value="P:exocytosis"/>
    <property type="evidence" value="ECO:0007669"/>
    <property type="project" value="UniProtKB-KW"/>
</dbReference>
<keyword evidence="5" id="KW-0268">Exocytosis</keyword>
<dbReference type="GO" id="GO:0046974">
    <property type="term" value="F:histone H3K9 methyltransferase activity"/>
    <property type="evidence" value="ECO:0007669"/>
    <property type="project" value="TreeGrafter"/>
</dbReference>
<dbReference type="GO" id="GO:0044218">
    <property type="term" value="C:other organism cell membrane"/>
    <property type="evidence" value="ECO:0007669"/>
    <property type="project" value="UniProtKB-KW"/>
</dbReference>
<evidence type="ECO:0000259" key="17">
    <source>
        <dbReference type="PROSITE" id="PS50867"/>
    </source>
</evidence>
<keyword evidence="8" id="KW-0489">Methyltransferase</keyword>
<dbReference type="Gene3D" id="1.25.40.20">
    <property type="entry name" value="Ankyrin repeat-containing domain"/>
    <property type="match status" value="1"/>
</dbReference>
<dbReference type="GO" id="GO:0005576">
    <property type="term" value="C:extracellular region"/>
    <property type="evidence" value="ECO:0007669"/>
    <property type="project" value="UniProtKB-SubCell"/>
</dbReference>
<feature type="repeat" description="ANK" evidence="14">
    <location>
        <begin position="854"/>
        <end position="887"/>
    </location>
</feature>
<dbReference type="Gene3D" id="2.170.270.10">
    <property type="entry name" value="SET domain"/>
    <property type="match status" value="1"/>
</dbReference>
<dbReference type="SMART" id="SM00468">
    <property type="entry name" value="PreSET"/>
    <property type="match status" value="1"/>
</dbReference>
<feature type="compositionally biased region" description="Polar residues" evidence="15">
    <location>
        <begin position="86"/>
        <end position="96"/>
    </location>
</feature>
<feature type="compositionally biased region" description="Low complexity" evidence="15">
    <location>
        <begin position="174"/>
        <end position="190"/>
    </location>
</feature>
<evidence type="ECO:0000256" key="8">
    <source>
        <dbReference type="ARBA" id="ARBA00022603"/>
    </source>
</evidence>
<evidence type="ECO:0000259" key="16">
    <source>
        <dbReference type="PROSITE" id="PS50280"/>
    </source>
</evidence>
<feature type="compositionally biased region" description="Basic and acidic residues" evidence="15">
    <location>
        <begin position="314"/>
        <end position="338"/>
    </location>
</feature>
<dbReference type="CDD" id="cd20905">
    <property type="entry name" value="EHMT_ZBD"/>
    <property type="match status" value="1"/>
</dbReference>
<feature type="compositionally biased region" description="Basic residues" evidence="15">
    <location>
        <begin position="210"/>
        <end position="220"/>
    </location>
</feature>
<dbReference type="PANTHER" id="PTHR46307">
    <property type="entry name" value="G9A, ISOFORM B"/>
    <property type="match status" value="1"/>
</dbReference>
<protein>
    <recommendedName>
        <fullName evidence="20">Histone-lysine N-methyltransferase EHMT1</fullName>
    </recommendedName>
</protein>
<comment type="caution">
    <text evidence="18">The sequence shown here is derived from an EMBL/GenBank/DDBJ whole genome shotgun (WGS) entry which is preliminary data.</text>
</comment>
<keyword evidence="9" id="KW-0800">Toxin</keyword>
<dbReference type="InterPro" id="IPR007728">
    <property type="entry name" value="Pre-SET_dom"/>
</dbReference>
<sequence length="1351" mass="149715">MSSSKATPSKGEPSKNEGASQESSQKITSFFPVLRGSETRAKMCGTKTGDAKQKEILQKLKGKETAVTKKADPKPEHSAGKEKKLSVTSALKTPLSQVLRRSMEESKKEQADKQESGSTEETRPPIQRAKKSFSSAESTPRELRASASSLRSGVKRNVEPASSGVATRRKVAMPDSSLDTKTTDTKSTPTGRVSACPSPVEDSKQASGGKMKKNRKRHYRGGTYSLFLSKKSKKKSLERKNRTGEGDECSREGTETSSYHGEGDSEDENSLMSEDLYSASEKSLEAEEIKTKEEQEDPSALNEEVSQNATDMIQKMEEMQWEESEPKFDTSETQHYEDISNESCSNSNAFPFKGSEEQDSTSLPKDEKIEVPAEESADAEEKPNEDKMEDLEDTPIKENVPVDSETADSSLMEESGAEVDNETSQPASGEENDSAMLDGSEAMNSERDPTDAASTIATCVKSRQRIKRRFTDDVVDTDFGMLALNNSMAPPRKAPAPKPDPPKDVIQTFQPVTQSQAKKGPLPKLECIYNTHQDPVKECECEGETYEANLGDEEEEAFCQAVDSIDDKLVGCCNAVVSRRLVRPSVKIPFSVMCEMHLWRLRHHHSCPQCGLFCSQGSFMQCSNAGKRCVHLWHVGCHGKGVEVGIEPFCLHCGAMEGLKRVQLEMHMATPPALHLSQLPPPAAQPHEARARISFSVVAELKKADSELSALEYRIVDTGKVLSSVGLNHGPEKDELDRLLQSLKEGKEEPALYNPDELYDVAEQGDVLKVLNILAQGVDPNRKFPGHERETALHAAAAAGHTTVVHLLIQAGAVNDALNERIYTPLMLAVESNHKDVVFYLVKNGAVADFKGDNGMSSFHIAAKNGSLEILQTLLMAKDVDINSQDDGGWTPIVWASEHDHFAVVKYLLKRGANPNIKDNEGNTGLHWSAFSGSVDICFLYLDYGCDINAVNERGDTPLHIASRQDSLPCVTLFLSRGADVQIKNKSDQIPADCVIDKNGDTYLSLSLNMLLKKIAGKYQHKAEKILLKDISRGKEQVAIQCVNEVDDEPPPLDFLYVIENCETTPMNIDRTITSLQSCHCEDDCSTSNCTCASISYQCWYDKDGLLLPHFNIADPPMLFECNRACSCWSLNCRNRVLQNGMTCRLQLVRTKGKGWGVRTLKDIPKGTFICEYVGEMISDSAADKRADDSYLFDLDNRDGETYCLDARYYGNISRFINHLCEPNLVPVKVYVDHQDLNFPRIAFFASRDIAQYEELGFDYCEKFWVIKYKFFTCDCGSPRCKYSKDTIHTTLANYYRRVREEQMVDEQLNSAAAVSSSAVAEAPLPELPSLPETMPQDNTEIIDVVTLLES</sequence>
<dbReference type="SMART" id="SM00248">
    <property type="entry name" value="ANK"/>
    <property type="match status" value="6"/>
</dbReference>
<evidence type="ECO:0000256" key="11">
    <source>
        <dbReference type="ARBA" id="ARBA00022699"/>
    </source>
</evidence>
<evidence type="ECO:0000256" key="4">
    <source>
        <dbReference type="ARBA" id="ARBA00022454"/>
    </source>
</evidence>
<evidence type="ECO:0000256" key="12">
    <source>
        <dbReference type="ARBA" id="ARBA00023028"/>
    </source>
</evidence>
<dbReference type="GO" id="GO:0000122">
    <property type="term" value="P:negative regulation of transcription by RNA polymerase II"/>
    <property type="evidence" value="ECO:0007669"/>
    <property type="project" value="TreeGrafter"/>
</dbReference>
<dbReference type="Pfam" id="PF00856">
    <property type="entry name" value="SET"/>
    <property type="match status" value="1"/>
</dbReference>
<keyword evidence="13" id="KW-0472">Membrane</keyword>
<evidence type="ECO:0000256" key="15">
    <source>
        <dbReference type="SAM" id="MobiDB-lite"/>
    </source>
</evidence>
<feature type="repeat" description="ANK" evidence="14">
    <location>
        <begin position="788"/>
        <end position="820"/>
    </location>
</feature>
<organism evidence="18 19">
    <name type="scientific">Oedothorax gibbosus</name>
    <dbReference type="NCBI Taxonomy" id="931172"/>
    <lineage>
        <taxon>Eukaryota</taxon>
        <taxon>Metazoa</taxon>
        <taxon>Ecdysozoa</taxon>
        <taxon>Arthropoda</taxon>
        <taxon>Chelicerata</taxon>
        <taxon>Arachnida</taxon>
        <taxon>Araneae</taxon>
        <taxon>Araneomorphae</taxon>
        <taxon>Entelegynae</taxon>
        <taxon>Araneoidea</taxon>
        <taxon>Linyphiidae</taxon>
        <taxon>Erigoninae</taxon>
        <taxon>Oedothorax</taxon>
    </lineage>
</organism>
<evidence type="ECO:0000256" key="3">
    <source>
        <dbReference type="ARBA" id="ARBA00004613"/>
    </source>
</evidence>
<feature type="domain" description="SET" evidence="16">
    <location>
        <begin position="1144"/>
        <end position="1261"/>
    </location>
</feature>
<keyword evidence="7" id="KW-1052">Target cell membrane</keyword>
<dbReference type="SUPFAM" id="SSF82199">
    <property type="entry name" value="SET domain"/>
    <property type="match status" value="1"/>
</dbReference>
<dbReference type="EMBL" id="JAFNEN010000147">
    <property type="protein sequence ID" value="KAG8192002.1"/>
    <property type="molecule type" value="Genomic_DNA"/>
</dbReference>
<evidence type="ECO:0000313" key="19">
    <source>
        <dbReference type="Proteomes" id="UP000827092"/>
    </source>
</evidence>
<dbReference type="SMART" id="SM00317">
    <property type="entry name" value="SET"/>
    <property type="match status" value="1"/>
</dbReference>
<feature type="domain" description="Pre-SET" evidence="17">
    <location>
        <begin position="1077"/>
        <end position="1141"/>
    </location>
</feature>
<keyword evidence="11" id="KW-0528">Neurotoxin</keyword>
<keyword evidence="19" id="KW-1185">Reference proteome</keyword>
<evidence type="ECO:0000256" key="7">
    <source>
        <dbReference type="ARBA" id="ARBA00022537"/>
    </source>
</evidence>
<accession>A0AAV6V733</accession>
<comment type="subcellular location">
    <subcellularLocation>
        <location evidence="2">Chromosome</location>
    </subcellularLocation>
    <subcellularLocation>
        <location evidence="3">Secreted</location>
    </subcellularLocation>
    <subcellularLocation>
        <location evidence="1">Target cell membrane</location>
    </subcellularLocation>
</comment>
<dbReference type="InterPro" id="IPR046341">
    <property type="entry name" value="SET_dom_sf"/>
</dbReference>
<keyword evidence="14" id="KW-0040">ANK repeat</keyword>
<feature type="repeat" description="ANK" evidence="14">
    <location>
        <begin position="888"/>
        <end position="920"/>
    </location>
</feature>
<dbReference type="PROSITE" id="PS50297">
    <property type="entry name" value="ANK_REP_REGION"/>
    <property type="match status" value="5"/>
</dbReference>
<evidence type="ECO:0000256" key="9">
    <source>
        <dbReference type="ARBA" id="ARBA00022656"/>
    </source>
</evidence>
<dbReference type="GO" id="GO:0000785">
    <property type="term" value="C:chromatin"/>
    <property type="evidence" value="ECO:0007669"/>
    <property type="project" value="TreeGrafter"/>
</dbReference>
<evidence type="ECO:0008006" key="20">
    <source>
        <dbReference type="Google" id="ProtNLM"/>
    </source>
</evidence>
<evidence type="ECO:0000256" key="1">
    <source>
        <dbReference type="ARBA" id="ARBA00004175"/>
    </source>
</evidence>
<feature type="repeat" description="ANK" evidence="14">
    <location>
        <begin position="921"/>
        <end position="953"/>
    </location>
</feature>
<name>A0AAV6V733_9ARAC</name>
<keyword evidence="12" id="KW-0638">Presynaptic neurotoxin</keyword>
<keyword evidence="4" id="KW-0158">Chromosome</keyword>
<dbReference type="Pfam" id="PF00023">
    <property type="entry name" value="Ank"/>
    <property type="match status" value="2"/>
</dbReference>
<dbReference type="FunFam" id="2.170.270.10:FF:000005">
    <property type="entry name" value="Euchromatic histone-lysine N-methyltransferase 2"/>
    <property type="match status" value="1"/>
</dbReference>
<keyword evidence="13" id="KW-1053">Target membrane</keyword>
<evidence type="ECO:0000256" key="13">
    <source>
        <dbReference type="ARBA" id="ARBA00023298"/>
    </source>
</evidence>
<dbReference type="PROSITE" id="PS50088">
    <property type="entry name" value="ANK_REPEAT"/>
    <property type="match status" value="6"/>
</dbReference>
<dbReference type="GO" id="GO:0008270">
    <property type="term" value="F:zinc ion binding"/>
    <property type="evidence" value="ECO:0007669"/>
    <property type="project" value="InterPro"/>
</dbReference>
<dbReference type="GO" id="GO:0090729">
    <property type="term" value="F:toxin activity"/>
    <property type="evidence" value="ECO:0007669"/>
    <property type="project" value="UniProtKB-KW"/>
</dbReference>
<keyword evidence="8" id="KW-0808">Transferase</keyword>
<dbReference type="GO" id="GO:0005634">
    <property type="term" value="C:nucleus"/>
    <property type="evidence" value="ECO:0007669"/>
    <property type="project" value="InterPro"/>
</dbReference>
<dbReference type="InterPro" id="IPR002110">
    <property type="entry name" value="Ankyrin_rpt"/>
</dbReference>
<dbReference type="PANTHER" id="PTHR46307:SF4">
    <property type="entry name" value="G9A, ISOFORM B"/>
    <property type="match status" value="1"/>
</dbReference>
<dbReference type="GO" id="GO:0032259">
    <property type="term" value="P:methylation"/>
    <property type="evidence" value="ECO:0007669"/>
    <property type="project" value="UniProtKB-KW"/>
</dbReference>
<dbReference type="InterPro" id="IPR036770">
    <property type="entry name" value="Ankyrin_rpt-contain_sf"/>
</dbReference>
<feature type="compositionally biased region" description="Basic and acidic residues" evidence="15">
    <location>
        <begin position="282"/>
        <end position="293"/>
    </location>
</feature>
<evidence type="ECO:0000256" key="14">
    <source>
        <dbReference type="PROSITE-ProRule" id="PRU00023"/>
    </source>
</evidence>
<dbReference type="InterPro" id="IPR047762">
    <property type="entry name" value="EHMT_CRR"/>
</dbReference>
<feature type="region of interest" description="Disordered" evidence="15">
    <location>
        <begin position="1"/>
        <end position="454"/>
    </location>
</feature>
<evidence type="ECO:0000313" key="18">
    <source>
        <dbReference type="EMBL" id="KAG8192002.1"/>
    </source>
</evidence>
<keyword evidence="6" id="KW-0964">Secreted</keyword>
<feature type="compositionally biased region" description="Basic and acidic residues" evidence="15">
    <location>
        <begin position="238"/>
        <end position="254"/>
    </location>
</feature>
<dbReference type="PRINTS" id="PR01415">
    <property type="entry name" value="ANKYRIN"/>
</dbReference>
<dbReference type="GO" id="GO:0044231">
    <property type="term" value="C:host cell presynaptic membrane"/>
    <property type="evidence" value="ECO:0007669"/>
    <property type="project" value="UniProtKB-KW"/>
</dbReference>
<dbReference type="CDD" id="cd10543">
    <property type="entry name" value="SET_EHMT"/>
    <property type="match status" value="1"/>
</dbReference>
<feature type="compositionally biased region" description="Basic and acidic residues" evidence="15">
    <location>
        <begin position="101"/>
        <end position="123"/>
    </location>
</feature>
<dbReference type="PROSITE" id="PS50280">
    <property type="entry name" value="SET"/>
    <property type="match status" value="1"/>
</dbReference>
<feature type="repeat" description="ANK" evidence="14">
    <location>
        <begin position="954"/>
        <end position="986"/>
    </location>
</feature>
<dbReference type="Proteomes" id="UP000827092">
    <property type="component" value="Unassembled WGS sequence"/>
</dbReference>
<dbReference type="Pfam" id="PF05033">
    <property type="entry name" value="Pre-SET"/>
    <property type="match status" value="1"/>
</dbReference>
<feature type="repeat" description="ANK" evidence="14">
    <location>
        <begin position="821"/>
        <end position="853"/>
    </location>
</feature>
<feature type="compositionally biased region" description="Polar residues" evidence="15">
    <location>
        <begin position="17"/>
        <end position="28"/>
    </location>
</feature>
<evidence type="ECO:0000256" key="10">
    <source>
        <dbReference type="ARBA" id="ARBA00022691"/>
    </source>
</evidence>
<dbReference type="Pfam" id="PF12796">
    <property type="entry name" value="Ank_2"/>
    <property type="match status" value="2"/>
</dbReference>
<keyword evidence="10" id="KW-0949">S-adenosyl-L-methionine</keyword>
<dbReference type="SUPFAM" id="SSF48403">
    <property type="entry name" value="Ankyrin repeat"/>
    <property type="match status" value="1"/>
</dbReference>
<evidence type="ECO:0000256" key="5">
    <source>
        <dbReference type="ARBA" id="ARBA00022483"/>
    </source>
</evidence>